<feature type="domain" description="SCAN box" evidence="4">
    <location>
        <begin position="50"/>
        <end position="132"/>
    </location>
</feature>
<organism evidence="5 6">
    <name type="scientific">Panthera tigris altaica</name>
    <name type="common">Siberian tiger</name>
    <dbReference type="NCBI Taxonomy" id="74533"/>
    <lineage>
        <taxon>Eukaryota</taxon>
        <taxon>Metazoa</taxon>
        <taxon>Chordata</taxon>
        <taxon>Craniata</taxon>
        <taxon>Vertebrata</taxon>
        <taxon>Euteleostomi</taxon>
        <taxon>Mammalia</taxon>
        <taxon>Eutheria</taxon>
        <taxon>Laurasiatheria</taxon>
        <taxon>Carnivora</taxon>
        <taxon>Feliformia</taxon>
        <taxon>Felidae</taxon>
        <taxon>Pantherinae</taxon>
        <taxon>Panthera</taxon>
    </lineage>
</organism>
<dbReference type="InterPro" id="IPR050916">
    <property type="entry name" value="SCAN-C2H2_zinc_finger"/>
</dbReference>
<evidence type="ECO:0000259" key="4">
    <source>
        <dbReference type="PROSITE" id="PS50804"/>
    </source>
</evidence>
<dbReference type="Gene3D" id="1.10.4020.10">
    <property type="entry name" value="DNA breaking-rejoining enzymes"/>
    <property type="match status" value="1"/>
</dbReference>
<dbReference type="FunFam" id="1.10.4020.10:FF:000001">
    <property type="entry name" value="zinc finger protein 263 isoform X1"/>
    <property type="match status" value="1"/>
</dbReference>
<protein>
    <submittedName>
        <fullName evidence="5">Zinc finger protein 397</fullName>
    </submittedName>
</protein>
<dbReference type="AlphaFoldDB" id="A0A8C9JL57"/>
<dbReference type="InterPro" id="IPR038269">
    <property type="entry name" value="SCAN_sf"/>
</dbReference>
<keyword evidence="1 2" id="KW-0539">Nucleus</keyword>
<dbReference type="Ensembl" id="ENSPTIT00000009293.1">
    <property type="protein sequence ID" value="ENSPTIP00000005508.1"/>
    <property type="gene ID" value="ENSPTIG00000007712.1"/>
</dbReference>
<evidence type="ECO:0000256" key="1">
    <source>
        <dbReference type="ARBA" id="ARBA00023242"/>
    </source>
</evidence>
<comment type="subcellular location">
    <subcellularLocation>
        <location evidence="2">Nucleus</location>
    </subcellularLocation>
</comment>
<evidence type="ECO:0000256" key="2">
    <source>
        <dbReference type="PROSITE-ProRule" id="PRU00187"/>
    </source>
</evidence>
<keyword evidence="6" id="KW-1185">Reference proteome</keyword>
<dbReference type="Pfam" id="PF02023">
    <property type="entry name" value="SCAN"/>
    <property type="match status" value="1"/>
</dbReference>
<proteinExistence type="predicted"/>
<feature type="compositionally biased region" description="Polar residues" evidence="3">
    <location>
        <begin position="195"/>
        <end position="218"/>
    </location>
</feature>
<evidence type="ECO:0000256" key="3">
    <source>
        <dbReference type="SAM" id="MobiDB-lite"/>
    </source>
</evidence>
<reference evidence="5" key="2">
    <citation type="submission" date="2025-09" db="UniProtKB">
        <authorList>
            <consortium name="Ensembl"/>
        </authorList>
    </citation>
    <scope>IDENTIFICATION</scope>
</reference>
<dbReference type="GeneTree" id="ENSGT00940000162078"/>
<dbReference type="Proteomes" id="UP000675900">
    <property type="component" value="Unassembled WGS sequence"/>
</dbReference>
<feature type="region of interest" description="Disordered" evidence="3">
    <location>
        <begin position="175"/>
        <end position="231"/>
    </location>
</feature>
<evidence type="ECO:0000313" key="5">
    <source>
        <dbReference type="Ensembl" id="ENSPTIP00000005508.1"/>
    </source>
</evidence>
<accession>A0A8C9JL57</accession>
<dbReference type="InterPro" id="IPR003309">
    <property type="entry name" value="SCAN_dom"/>
</dbReference>
<dbReference type="PANTHER" id="PTHR45935">
    <property type="entry name" value="PROTEIN ZBED8-RELATED"/>
    <property type="match status" value="1"/>
</dbReference>
<dbReference type="PANTHER" id="PTHR45935:SF28">
    <property type="entry name" value="SCAN DOMAIN-CONTAINING PROTEIN 3"/>
    <property type="match status" value="1"/>
</dbReference>
<name>A0A8C9JL57_PANTA</name>
<dbReference type="GO" id="GO:0005634">
    <property type="term" value="C:nucleus"/>
    <property type="evidence" value="ECO:0007669"/>
    <property type="project" value="UniProtKB-SubCell"/>
</dbReference>
<dbReference type="SMART" id="SM00431">
    <property type="entry name" value="SCAN"/>
    <property type="match status" value="1"/>
</dbReference>
<reference evidence="5" key="1">
    <citation type="submission" date="2025-08" db="UniProtKB">
        <authorList>
            <consortium name="Ensembl"/>
        </authorList>
    </citation>
    <scope>IDENTIFICATION</scope>
</reference>
<evidence type="ECO:0000313" key="6">
    <source>
        <dbReference type="Proteomes" id="UP000675900"/>
    </source>
</evidence>
<sequence>MAVESRAVSTLVPQNPQEQELILVKVEESFSWGQKFKQSASTRSCQELFRQQFRKFCYQETPGPREALGRLQELCYQWLMPELHTKEQILELLVLEQFLSILPEELQIWVQQHSPTSGEEAVTLLEDLEREFDDPGQQGPAVPWKDLTCLGTSQELTDIPHQPLKTQLKPWEPCLSPKSDCENSETATKKDISGEKSQGLPQEPSSGGISEPETSSTICPEGVSPGSLPGDIMAADATHSKISCFVVNTSSPTSLPSKYVNRKILVSFDPHVKRKESIITRIENNQTK</sequence>
<dbReference type="SUPFAM" id="SSF47353">
    <property type="entry name" value="Retrovirus capsid dimerization domain-like"/>
    <property type="match status" value="1"/>
</dbReference>
<gene>
    <name evidence="5" type="primary">ZNF397</name>
</gene>
<dbReference type="CDD" id="cd07936">
    <property type="entry name" value="SCAN"/>
    <property type="match status" value="1"/>
</dbReference>
<dbReference type="PROSITE" id="PS50804">
    <property type="entry name" value="SCAN_BOX"/>
    <property type="match status" value="1"/>
</dbReference>